<dbReference type="EMBL" id="ASYR01000042">
    <property type="protein sequence ID" value="KAF0647070.1"/>
    <property type="molecule type" value="Genomic_DNA"/>
</dbReference>
<evidence type="ECO:0000313" key="2">
    <source>
        <dbReference type="EMBL" id="KAF0647070.1"/>
    </source>
</evidence>
<evidence type="ECO:0000256" key="1">
    <source>
        <dbReference type="SAM" id="MobiDB-lite"/>
    </source>
</evidence>
<protein>
    <recommendedName>
        <fullName evidence="4">IgA FC receptor</fullName>
    </recommendedName>
</protein>
<reference evidence="2 3" key="1">
    <citation type="submission" date="2013-05" db="EMBL/GenBank/DDBJ databases">
        <title>Genome Sequence of Streptomyces fradiae.</title>
        <authorList>
            <person name="Kirby R."/>
        </authorList>
    </citation>
    <scope>NUCLEOTIDE SEQUENCE [LARGE SCALE GENOMIC DNA]</scope>
    <source>
        <strain evidence="2 3">ATCC 10745</strain>
    </source>
</reference>
<evidence type="ECO:0008006" key="4">
    <source>
        <dbReference type="Google" id="ProtNLM"/>
    </source>
</evidence>
<evidence type="ECO:0000313" key="3">
    <source>
        <dbReference type="Proteomes" id="UP000731519"/>
    </source>
</evidence>
<feature type="compositionally biased region" description="Low complexity" evidence="1">
    <location>
        <begin position="303"/>
        <end position="312"/>
    </location>
</feature>
<dbReference type="GeneID" id="91403642"/>
<proteinExistence type="predicted"/>
<sequence length="335" mass="33859">MGAVVSPMLRRLAADRATGALVRDHGTLYLVDGAVVHAESPVAPGLEILLAGGSDRRSAARSRSGGPARIGEGEREICRLGALFDAAFFALAPGRSPARFRYGATPRHAGAGRPVPAAALERETLRRRELLDSVWPYPALDAAPVVPRPAAPGQTVTARGRALLARADGTRTPAQLAWVLGRPAFHTVLEIRRLAAAGLVETPVLPPTPAVPPGPLRPPSPTHPSGPLTPPGPAHPSGPVPPPVADLPPLPATPPDTALPPGPAAPPGPAPPPHPAPGGGPASASPPPGAPPLPPGAPPPAGAPHLSPGGALLTAADLPDIALLRRVRDALEARL</sequence>
<gene>
    <name evidence="2" type="ORF">K701_25870</name>
</gene>
<feature type="compositionally biased region" description="Pro residues" evidence="1">
    <location>
        <begin position="204"/>
        <end position="302"/>
    </location>
</feature>
<organism evidence="2 3">
    <name type="scientific">Streptomyces fradiae ATCC 10745 = DSM 40063</name>
    <dbReference type="NCBI Taxonomy" id="1319510"/>
    <lineage>
        <taxon>Bacteria</taxon>
        <taxon>Bacillati</taxon>
        <taxon>Actinomycetota</taxon>
        <taxon>Actinomycetes</taxon>
        <taxon>Kitasatosporales</taxon>
        <taxon>Streptomycetaceae</taxon>
        <taxon>Streptomyces</taxon>
    </lineage>
</organism>
<accession>A0ABQ6XNS3</accession>
<dbReference type="RefSeq" id="WP_223844612.1">
    <property type="nucleotide sequence ID" value="NZ_ASYR01000042.1"/>
</dbReference>
<dbReference type="Proteomes" id="UP000731519">
    <property type="component" value="Unassembled WGS sequence"/>
</dbReference>
<name>A0ABQ6XNS3_STRFR</name>
<comment type="caution">
    <text evidence="2">The sequence shown here is derived from an EMBL/GenBank/DDBJ whole genome shotgun (WGS) entry which is preliminary data.</text>
</comment>
<feature type="region of interest" description="Disordered" evidence="1">
    <location>
        <begin position="203"/>
        <end position="312"/>
    </location>
</feature>
<keyword evidence="3" id="KW-1185">Reference proteome</keyword>